<dbReference type="GO" id="GO:0008726">
    <property type="term" value="F:alkanesulfonate monooxygenase activity"/>
    <property type="evidence" value="ECO:0007669"/>
    <property type="project" value="UniProtKB-EC"/>
</dbReference>
<dbReference type="EMBL" id="POTL01000001">
    <property type="protein sequence ID" value="TLH52482.1"/>
    <property type="molecule type" value="Genomic_DNA"/>
</dbReference>
<dbReference type="GeneID" id="76725055"/>
<dbReference type="Proteomes" id="UP000309231">
    <property type="component" value="Chromosome"/>
</dbReference>
<dbReference type="KEGG" id="mmuc:C1S78_009055"/>
<keyword evidence="4" id="KW-0503">Monooxygenase</keyword>
<dbReference type="EMBL" id="CP062008">
    <property type="protein sequence ID" value="QPG71067.1"/>
    <property type="molecule type" value="Genomic_DNA"/>
</dbReference>
<evidence type="ECO:0000313" key="7">
    <source>
        <dbReference type="EMBL" id="TLH52482.1"/>
    </source>
</evidence>
<evidence type="ECO:0000256" key="3">
    <source>
        <dbReference type="ARBA" id="ARBA00023002"/>
    </source>
</evidence>
<feature type="domain" description="Luciferase-like" evidence="5">
    <location>
        <begin position="36"/>
        <end position="342"/>
    </location>
</feature>
<dbReference type="CDD" id="cd01094">
    <property type="entry name" value="Alkanesulfonate_monoxygenase"/>
    <property type="match status" value="1"/>
</dbReference>
<keyword evidence="2" id="KW-0288">FMN</keyword>
<reference evidence="7" key="1">
    <citation type="submission" date="2018-01" db="EMBL/GenBank/DDBJ databases">
        <title>Comparative genomics of Mycobacterium mucogenicum and Mycobacterium neoaurum clade members emphasizing tRNA and non-coding RNA.</title>
        <authorList>
            <person name="Behra P.R.K."/>
            <person name="Pettersson B.M.F."/>
            <person name="Das S."/>
            <person name="Dasgupta S."/>
            <person name="Kirsebom L.A."/>
        </authorList>
    </citation>
    <scope>NUCLEOTIDE SEQUENCE</scope>
    <source>
        <strain evidence="7">DSM 44124</strain>
    </source>
</reference>
<dbReference type="SUPFAM" id="SSF51679">
    <property type="entry name" value="Bacterial luciferase-like"/>
    <property type="match status" value="1"/>
</dbReference>
<accession>A0A8H2JBF8</accession>
<gene>
    <name evidence="6" type="ORF">C1S78_009055</name>
    <name evidence="7" type="ORF">C1S78_09025</name>
</gene>
<evidence type="ECO:0000313" key="6">
    <source>
        <dbReference type="EMBL" id="QPG71067.1"/>
    </source>
</evidence>
<dbReference type="InterPro" id="IPR011251">
    <property type="entry name" value="Luciferase-like_dom"/>
</dbReference>
<evidence type="ECO:0000313" key="8">
    <source>
        <dbReference type="Proteomes" id="UP000309231"/>
    </source>
</evidence>
<dbReference type="Pfam" id="PF00296">
    <property type="entry name" value="Bac_luciferase"/>
    <property type="match status" value="1"/>
</dbReference>
<proteinExistence type="predicted"/>
<dbReference type="AlphaFoldDB" id="A0A8H2JBF8"/>
<keyword evidence="3 7" id="KW-0560">Oxidoreductase</keyword>
<dbReference type="Gene3D" id="3.20.20.30">
    <property type="entry name" value="Luciferase-like domain"/>
    <property type="match status" value="1"/>
</dbReference>
<dbReference type="EC" id="1.14.14.5" evidence="7"/>
<evidence type="ECO:0000256" key="2">
    <source>
        <dbReference type="ARBA" id="ARBA00022643"/>
    </source>
</evidence>
<keyword evidence="8" id="KW-1185">Reference proteome</keyword>
<evidence type="ECO:0000256" key="1">
    <source>
        <dbReference type="ARBA" id="ARBA00022630"/>
    </source>
</evidence>
<dbReference type="PANTHER" id="PTHR42847">
    <property type="entry name" value="ALKANESULFONATE MONOOXYGENASE"/>
    <property type="match status" value="1"/>
</dbReference>
<dbReference type="InterPro" id="IPR050172">
    <property type="entry name" value="SsuD_RutA_monooxygenase"/>
</dbReference>
<dbReference type="RefSeq" id="WP_053853972.1">
    <property type="nucleotide sequence ID" value="NZ_ANBS01000009.1"/>
</dbReference>
<sequence>MAITLHWFLPTNGDSRTDLSLGNAVGGAGSRADAFGADRAPDIDYLSLVAGAAEKLGFAGALTPTSSWCEDAWVFTAALTQRTEHFKYLVAFRPGLQAPTLVAQAAATYQRISRNRLLLNVVTGGDDVEQRRFGDYLGKSERYERAAEFLTIFRQLWSGDPVTFTGKHLSVENATIIPADTWPDIYLGGSSAEALEVAAEHADVYLTWGEPPAQVAEKLDAVRHQVKNLGRARRAAGDLRFGIRLHVISRPTEEEAWAQADKLLAGLDPESIKRAQQVQSNSQSEGQRRMSALHGGRTDNLEVSPNLWAGIGLVRGGAGTALVGSHEQVADRIAEYHELGLDEFILSGYPHLEEAFAFGEGVIPILAERGLLADRHA</sequence>
<protein>
    <submittedName>
        <fullName evidence="7">LLM class flavin-dependent oxidoreductase</fullName>
        <ecNumber evidence="7">1.14.14.5</ecNumber>
    </submittedName>
</protein>
<organism evidence="7">
    <name type="scientific">Mycolicibacterium mucogenicum DSM 44124</name>
    <dbReference type="NCBI Taxonomy" id="1226753"/>
    <lineage>
        <taxon>Bacteria</taxon>
        <taxon>Bacillati</taxon>
        <taxon>Actinomycetota</taxon>
        <taxon>Actinomycetes</taxon>
        <taxon>Mycobacteriales</taxon>
        <taxon>Mycobacteriaceae</taxon>
        <taxon>Mycolicibacterium</taxon>
    </lineage>
</organism>
<evidence type="ECO:0000259" key="5">
    <source>
        <dbReference type="Pfam" id="PF00296"/>
    </source>
</evidence>
<dbReference type="InterPro" id="IPR036661">
    <property type="entry name" value="Luciferase-like_sf"/>
</dbReference>
<name>A0A8H2JBF8_MYCMU</name>
<reference evidence="6 8" key="2">
    <citation type="journal article" date="2019" name="BMC Evol. Biol.">
        <title>Comparative genomics of Mycobacterium mucogenicum and Mycobacterium neoaurum clade members emphasizing tRNA and non-coding RNA.</title>
        <authorList>
            <person name="Behra P.R.K."/>
            <person name="Pettersson B.M.F."/>
            <person name="Das S."/>
            <person name="Dasgupta S."/>
            <person name="Kirsebom L.A."/>
        </authorList>
    </citation>
    <scope>NUCLEOTIDE SEQUENCE [LARGE SCALE GENOMIC DNA]</scope>
    <source>
        <strain evidence="6 8">DSM 44124</strain>
    </source>
</reference>
<dbReference type="GO" id="GO:0046306">
    <property type="term" value="P:alkanesulfonate catabolic process"/>
    <property type="evidence" value="ECO:0007669"/>
    <property type="project" value="TreeGrafter"/>
</dbReference>
<keyword evidence="1" id="KW-0285">Flavoprotein</keyword>
<evidence type="ECO:0000256" key="4">
    <source>
        <dbReference type="ARBA" id="ARBA00023033"/>
    </source>
</evidence>
<dbReference type="PANTHER" id="PTHR42847:SF4">
    <property type="entry name" value="ALKANESULFONATE MONOOXYGENASE-RELATED"/>
    <property type="match status" value="1"/>
</dbReference>
<reference evidence="6 8" key="3">
    <citation type="journal article" date="2019" name="Sci. Rep.">
        <title>Insight into the biology of Mycobacterium mucogenicum and Mycobacterium neoaurum clade members.</title>
        <authorList>
            <person name="Behra P.R.K."/>
            <person name="Pettersson B.M.F."/>
            <person name="Ramesh M."/>
            <person name="Dasgupta S."/>
            <person name="Kirsebom L.A."/>
        </authorList>
    </citation>
    <scope>NUCLEOTIDE SEQUENCE [LARGE SCALE GENOMIC DNA]</scope>
    <source>
        <strain evidence="6 8">DSM 44124</strain>
    </source>
</reference>